<dbReference type="InterPro" id="IPR047141">
    <property type="entry name" value="Stealth"/>
</dbReference>
<dbReference type="InterPro" id="IPR021520">
    <property type="entry name" value="Stealth_CR2"/>
</dbReference>
<accession>A0A1V3WUR4</accession>
<evidence type="ECO:0000313" key="5">
    <source>
        <dbReference type="EMBL" id="OOK70478.1"/>
    </source>
</evidence>
<dbReference type="PANTHER" id="PTHR24045:SF0">
    <property type="entry name" value="N-ACETYLGLUCOSAMINE-1-PHOSPHOTRANSFERASE SUBUNITS ALPHA_BETA"/>
    <property type="match status" value="1"/>
</dbReference>
<comment type="caution">
    <text evidence="5">The sequence shown here is derived from an EMBL/GenBank/DDBJ whole genome shotgun (WGS) entry which is preliminary data.</text>
</comment>
<dbReference type="PANTHER" id="PTHR24045">
    <property type="match status" value="1"/>
</dbReference>
<proteinExistence type="inferred from homology"/>
<evidence type="ECO:0000313" key="6">
    <source>
        <dbReference type="Proteomes" id="UP000189229"/>
    </source>
</evidence>
<evidence type="ECO:0000256" key="2">
    <source>
        <dbReference type="ARBA" id="ARBA00022679"/>
    </source>
</evidence>
<dbReference type="GO" id="GO:0016772">
    <property type="term" value="F:transferase activity, transferring phosphorus-containing groups"/>
    <property type="evidence" value="ECO:0007669"/>
    <property type="project" value="InterPro"/>
</dbReference>
<dbReference type="EC" id="2.7.-.-" evidence="5"/>
<comment type="similarity">
    <text evidence="1">Belongs to the stealth family.</text>
</comment>
<dbReference type="Proteomes" id="UP000189229">
    <property type="component" value="Unassembled WGS sequence"/>
</dbReference>
<sequence length="78" mass="8381">MESQLHHIPGLSEHFLYSNDDMFFGRPVKASMFFSPGGVTKFIEAKTRIGLGTNDPAAAVTRTRHESTGGCYSSGSGS</sequence>
<dbReference type="GO" id="GO:0000271">
    <property type="term" value="P:polysaccharide biosynthetic process"/>
    <property type="evidence" value="ECO:0007669"/>
    <property type="project" value="UniProtKB-KW"/>
</dbReference>
<gene>
    <name evidence="5" type="ORF">BZL30_6523</name>
</gene>
<protein>
    <submittedName>
        <fullName evidence="5">Exopolysaccharide phosphotransferase cpsY domain protein</fullName>
        <ecNumber evidence="5">2.7.-.-</ecNumber>
    </submittedName>
</protein>
<evidence type="ECO:0000256" key="1">
    <source>
        <dbReference type="ARBA" id="ARBA00007583"/>
    </source>
</evidence>
<evidence type="ECO:0000259" key="4">
    <source>
        <dbReference type="Pfam" id="PF11380"/>
    </source>
</evidence>
<keyword evidence="3" id="KW-0270">Exopolysaccharide synthesis</keyword>
<dbReference type="AlphaFoldDB" id="A0A1V3WUR4"/>
<dbReference type="Pfam" id="PF11380">
    <property type="entry name" value="Stealth_CR2"/>
    <property type="match status" value="1"/>
</dbReference>
<name>A0A1V3WUR4_MYCKA</name>
<evidence type="ECO:0000256" key="3">
    <source>
        <dbReference type="ARBA" id="ARBA00023169"/>
    </source>
</evidence>
<reference evidence="5 6" key="1">
    <citation type="submission" date="2017-02" db="EMBL/GenBank/DDBJ databases">
        <title>Complete genome sequences of Mycobacterium kansasii strains isolated from rhesus macaques.</title>
        <authorList>
            <person name="Panda A."/>
            <person name="Nagaraj S."/>
            <person name="Zhao X."/>
            <person name="Tettelin H."/>
            <person name="Detolla L.J."/>
        </authorList>
    </citation>
    <scope>NUCLEOTIDE SEQUENCE [LARGE SCALE GENOMIC DNA]</scope>
    <source>
        <strain evidence="5 6">11-3813</strain>
    </source>
</reference>
<keyword evidence="2 5" id="KW-0808">Transferase</keyword>
<organism evidence="5 6">
    <name type="scientific">Mycobacterium kansasii</name>
    <dbReference type="NCBI Taxonomy" id="1768"/>
    <lineage>
        <taxon>Bacteria</taxon>
        <taxon>Bacillati</taxon>
        <taxon>Actinomycetota</taxon>
        <taxon>Actinomycetes</taxon>
        <taxon>Mycobacteriales</taxon>
        <taxon>Mycobacteriaceae</taxon>
        <taxon>Mycobacterium</taxon>
    </lineage>
</organism>
<dbReference type="EMBL" id="MVBM01000006">
    <property type="protein sequence ID" value="OOK70478.1"/>
    <property type="molecule type" value="Genomic_DNA"/>
</dbReference>
<feature type="domain" description="Stealth protein CR2 conserved region 2" evidence="4">
    <location>
        <begin position="1"/>
        <end position="40"/>
    </location>
</feature>